<organism evidence="1 2">
    <name type="scientific">Dibothriocephalus latus</name>
    <name type="common">Fish tapeworm</name>
    <name type="synonym">Diphyllobothrium latum</name>
    <dbReference type="NCBI Taxonomy" id="60516"/>
    <lineage>
        <taxon>Eukaryota</taxon>
        <taxon>Metazoa</taxon>
        <taxon>Spiralia</taxon>
        <taxon>Lophotrochozoa</taxon>
        <taxon>Platyhelminthes</taxon>
        <taxon>Cestoda</taxon>
        <taxon>Eucestoda</taxon>
        <taxon>Diphyllobothriidea</taxon>
        <taxon>Diphyllobothriidae</taxon>
        <taxon>Dibothriocephalus</taxon>
    </lineage>
</organism>
<name>A0A3P7PQM7_DIBLA</name>
<gene>
    <name evidence="1" type="ORF">DILT_LOCUS19583</name>
</gene>
<accession>A0A3P7PQM7</accession>
<dbReference type="AlphaFoldDB" id="A0A3P7PQM7"/>
<protein>
    <submittedName>
        <fullName evidence="1">Uncharacterized protein</fullName>
    </submittedName>
</protein>
<evidence type="ECO:0000313" key="2">
    <source>
        <dbReference type="Proteomes" id="UP000281553"/>
    </source>
</evidence>
<reference evidence="1 2" key="1">
    <citation type="submission" date="2018-11" db="EMBL/GenBank/DDBJ databases">
        <authorList>
            <consortium name="Pathogen Informatics"/>
        </authorList>
    </citation>
    <scope>NUCLEOTIDE SEQUENCE [LARGE SCALE GENOMIC DNA]</scope>
</reference>
<sequence>MTTETKCRAQKDKNCNQTWTKRIDKSWRGPYPPYRDVLNGESNHWTYHPEYFNRASIAEVPKTVLFEEREVESISTCARGLCTTATKEMNRLNPAILLFRQRRMRALMLEDEKEINKLLSKTGLAFGSSHVLRERESF</sequence>
<dbReference type="Proteomes" id="UP000281553">
    <property type="component" value="Unassembled WGS sequence"/>
</dbReference>
<evidence type="ECO:0000313" key="1">
    <source>
        <dbReference type="EMBL" id="VDN45371.1"/>
    </source>
</evidence>
<keyword evidence="2" id="KW-1185">Reference proteome</keyword>
<proteinExistence type="predicted"/>
<dbReference type="EMBL" id="UYRU01116190">
    <property type="protein sequence ID" value="VDN45371.1"/>
    <property type="molecule type" value="Genomic_DNA"/>
</dbReference>
<dbReference type="OrthoDB" id="10279873at2759"/>